<evidence type="ECO:0000256" key="1">
    <source>
        <dbReference type="SAM" id="MobiDB-lite"/>
    </source>
</evidence>
<dbReference type="STRING" id="1314674.A0A0D7BG24"/>
<dbReference type="GO" id="GO:0001156">
    <property type="term" value="F:TFIIIC-class transcription factor complex binding"/>
    <property type="evidence" value="ECO:0007669"/>
    <property type="project" value="TreeGrafter"/>
</dbReference>
<dbReference type="SMART" id="SM00717">
    <property type="entry name" value="SANT"/>
    <property type="match status" value="1"/>
</dbReference>
<keyword evidence="5" id="KW-1185">Reference proteome</keyword>
<dbReference type="GO" id="GO:0070898">
    <property type="term" value="P:RNA polymerase III preinitiation complex assembly"/>
    <property type="evidence" value="ECO:0007669"/>
    <property type="project" value="TreeGrafter"/>
</dbReference>
<dbReference type="OrthoDB" id="272624at2759"/>
<dbReference type="PROSITE" id="PS51293">
    <property type="entry name" value="SANT"/>
    <property type="match status" value="1"/>
</dbReference>
<organism evidence="4 5">
    <name type="scientific">Cylindrobasidium torrendii FP15055 ss-10</name>
    <dbReference type="NCBI Taxonomy" id="1314674"/>
    <lineage>
        <taxon>Eukaryota</taxon>
        <taxon>Fungi</taxon>
        <taxon>Dikarya</taxon>
        <taxon>Basidiomycota</taxon>
        <taxon>Agaricomycotina</taxon>
        <taxon>Agaricomycetes</taxon>
        <taxon>Agaricomycetidae</taxon>
        <taxon>Agaricales</taxon>
        <taxon>Marasmiineae</taxon>
        <taxon>Physalacriaceae</taxon>
        <taxon>Cylindrobasidium</taxon>
    </lineage>
</organism>
<feature type="region of interest" description="Disordered" evidence="1">
    <location>
        <begin position="80"/>
        <end position="149"/>
    </location>
</feature>
<dbReference type="InterPro" id="IPR001005">
    <property type="entry name" value="SANT/Myb"/>
</dbReference>
<dbReference type="Proteomes" id="UP000054007">
    <property type="component" value="Unassembled WGS sequence"/>
</dbReference>
<dbReference type="AlphaFoldDB" id="A0A0D7BG24"/>
<dbReference type="InterPro" id="IPR009057">
    <property type="entry name" value="Homeodomain-like_sf"/>
</dbReference>
<evidence type="ECO:0000259" key="2">
    <source>
        <dbReference type="PROSITE" id="PS50090"/>
    </source>
</evidence>
<gene>
    <name evidence="4" type="ORF">CYLTODRAFT_350042</name>
</gene>
<feature type="compositionally biased region" description="Basic and acidic residues" evidence="1">
    <location>
        <begin position="90"/>
        <end position="119"/>
    </location>
</feature>
<dbReference type="PANTHER" id="PTHR22929:SF0">
    <property type="entry name" value="TRANSCRIPTION FACTOR TFIIIB COMPONENT B'' HOMOLOG"/>
    <property type="match status" value="1"/>
</dbReference>
<dbReference type="CDD" id="cd00167">
    <property type="entry name" value="SANT"/>
    <property type="match status" value="1"/>
</dbReference>
<feature type="region of interest" description="Disordered" evidence="1">
    <location>
        <begin position="293"/>
        <end position="369"/>
    </location>
</feature>
<evidence type="ECO:0000313" key="4">
    <source>
        <dbReference type="EMBL" id="KIY69155.1"/>
    </source>
</evidence>
<feature type="domain" description="SANT" evidence="3">
    <location>
        <begin position="215"/>
        <end position="266"/>
    </location>
</feature>
<dbReference type="PROSITE" id="PS50090">
    <property type="entry name" value="MYB_LIKE"/>
    <property type="match status" value="1"/>
</dbReference>
<reference evidence="4 5" key="1">
    <citation type="journal article" date="2015" name="Fungal Genet. Biol.">
        <title>Evolution of novel wood decay mechanisms in Agaricales revealed by the genome sequences of Fistulina hepatica and Cylindrobasidium torrendii.</title>
        <authorList>
            <person name="Floudas D."/>
            <person name="Held B.W."/>
            <person name="Riley R."/>
            <person name="Nagy L.G."/>
            <person name="Koehler G."/>
            <person name="Ransdell A.S."/>
            <person name="Younus H."/>
            <person name="Chow J."/>
            <person name="Chiniquy J."/>
            <person name="Lipzen A."/>
            <person name="Tritt A."/>
            <person name="Sun H."/>
            <person name="Haridas S."/>
            <person name="LaButti K."/>
            <person name="Ohm R.A."/>
            <person name="Kues U."/>
            <person name="Blanchette R.A."/>
            <person name="Grigoriev I.V."/>
            <person name="Minto R.E."/>
            <person name="Hibbett D.S."/>
        </authorList>
    </citation>
    <scope>NUCLEOTIDE SEQUENCE [LARGE SCALE GENOMIC DNA]</scope>
    <source>
        <strain evidence="4 5">FP15055 ss-10</strain>
    </source>
</reference>
<dbReference type="SUPFAM" id="SSF46689">
    <property type="entry name" value="Homeodomain-like"/>
    <property type="match status" value="1"/>
</dbReference>
<feature type="compositionally biased region" description="Basic residues" evidence="1">
    <location>
        <begin position="17"/>
        <end position="34"/>
    </location>
</feature>
<dbReference type="PANTHER" id="PTHR22929">
    <property type="entry name" value="RNA POLYMERASE III TRANSCRIPTION INITIATION FACTOR B"/>
    <property type="match status" value="1"/>
</dbReference>
<feature type="compositionally biased region" description="Acidic residues" evidence="1">
    <location>
        <begin position="134"/>
        <end position="143"/>
    </location>
</feature>
<feature type="compositionally biased region" description="Acidic residues" evidence="1">
    <location>
        <begin position="355"/>
        <end position="369"/>
    </location>
</feature>
<name>A0A0D7BG24_9AGAR</name>
<dbReference type="Pfam" id="PF15963">
    <property type="entry name" value="Myb_DNA-bind_7"/>
    <property type="match status" value="1"/>
</dbReference>
<dbReference type="Gene3D" id="1.10.10.60">
    <property type="entry name" value="Homeodomain-like"/>
    <property type="match status" value="1"/>
</dbReference>
<accession>A0A0D7BG24</accession>
<dbReference type="InterPro" id="IPR017884">
    <property type="entry name" value="SANT_dom"/>
</dbReference>
<dbReference type="InterPro" id="IPR039467">
    <property type="entry name" value="TFIIIB_B''_Myb"/>
</dbReference>
<dbReference type="EMBL" id="KN880489">
    <property type="protein sequence ID" value="KIY69155.1"/>
    <property type="molecule type" value="Genomic_DNA"/>
</dbReference>
<protein>
    <submittedName>
        <fullName evidence="4">Uncharacterized protein</fullName>
    </submittedName>
</protein>
<feature type="region of interest" description="Disordered" evidence="1">
    <location>
        <begin position="1"/>
        <end position="51"/>
    </location>
</feature>
<evidence type="ECO:0000313" key="5">
    <source>
        <dbReference type="Proteomes" id="UP000054007"/>
    </source>
</evidence>
<dbReference type="GO" id="GO:0000126">
    <property type="term" value="C:transcription factor TFIIIB complex"/>
    <property type="evidence" value="ECO:0007669"/>
    <property type="project" value="TreeGrafter"/>
</dbReference>
<evidence type="ECO:0000259" key="3">
    <source>
        <dbReference type="PROSITE" id="PS51293"/>
    </source>
</evidence>
<proteinExistence type="predicted"/>
<feature type="domain" description="Myb-like" evidence="2">
    <location>
        <begin position="212"/>
        <end position="259"/>
    </location>
</feature>
<sequence>MLIWQVEDGAEVSAKDAKRKRATSGTPRTRKKRTPSLPPYDPTADPGEQIDPTIVTMASLCEDTGFGRVSSKAMEIQKNHVQWKQANRQRMADMRAKSERKKYGLKDSDDEGETTKKEPQSAGGLTSVDKDAEGVVEEEEPGVVDETGQGFDYSQRLVANRYNAQVRIGPNGETIIDEQSLTIDRDENDATEHYTQITESDTSKFTNSSTYTKRLRGSRWSGEETELFYDALMQYGENYELISMILPGRDRKACKNKFKAEDKRNPTRITFALKNKKPIDMEVLSRLTGKDFSGPVPEIAAPPPPNAAPPGESDEALHQIKTSSSRPTTPAPQKKRSRKQTDVGDGVEIMGTVDDFMDEDEVLVELDKR</sequence>